<organism evidence="2 3">
    <name type="scientific">Prorocentrum cordatum</name>
    <dbReference type="NCBI Taxonomy" id="2364126"/>
    <lineage>
        <taxon>Eukaryota</taxon>
        <taxon>Sar</taxon>
        <taxon>Alveolata</taxon>
        <taxon>Dinophyceae</taxon>
        <taxon>Prorocentrales</taxon>
        <taxon>Prorocentraceae</taxon>
        <taxon>Prorocentrum</taxon>
    </lineage>
</organism>
<dbReference type="EMBL" id="CAUYUJ010014786">
    <property type="protein sequence ID" value="CAK0846027.1"/>
    <property type="molecule type" value="Genomic_DNA"/>
</dbReference>
<sequence length="625" mass="68098">MAQAVYVQAEFHCSLMCCRSVFFSDCVGLLVGASCCHFSSSSCRLTRLPLIISPYLLCVSLSLLPQPPHEAVSICITRTLRNCTRAEGSRAAQPHCRVMRRAMALIAGAFALVAACDALSPGRGRGDLEGLGGELGGGDGADFGVTRGGIPTWAGEDVAEAEAAAVRAREEAARIVAQEGADARMSARQMDAIKRRAESQFQQEEREEGLLTNVVDKMDREVDQADSEVKDLERKLGQLEGAVRRGRLDSRKDAGGAGGVAEWTVAPEDEQEPGGTWYDEKVDPAVRRQQRALAREEKAFGQEQSQEAKLMVHARGLVDRSKAQERMYLQRRGALEHDLKVRFVQEAGALRQAAANGTLSEGEALRLLDITSGDLANMTRTLSGFGPKDVPALWIEERLEASRRKSAASSAKMVEAIRHKLETFKSTHLDYDDKQFLARLAQLFSEAKAEIKEFEETRDMIMKRLQGWDKSNGEKLTYTLALAIDGATSSGEFRSHLLRADTDSLRHADMGQACELLGNVIHSSMQPAYKSLQQQKATLDGMSKIVPTITATMPSYIQETMANRTAALLEMAYGENLALKETAANILKEASPVVLSRLHCAMRSASLRPGFAAAVAAAALAWLAQ</sequence>
<evidence type="ECO:0000313" key="3">
    <source>
        <dbReference type="Proteomes" id="UP001189429"/>
    </source>
</evidence>
<keyword evidence="3" id="KW-1185">Reference proteome</keyword>
<dbReference type="Proteomes" id="UP001189429">
    <property type="component" value="Unassembled WGS sequence"/>
</dbReference>
<comment type="caution">
    <text evidence="2">The sequence shown here is derived from an EMBL/GenBank/DDBJ whole genome shotgun (WGS) entry which is preliminary data.</text>
</comment>
<name>A0ABN9TJ92_9DINO</name>
<proteinExistence type="predicted"/>
<protein>
    <submittedName>
        <fullName evidence="2">Uncharacterized protein</fullName>
    </submittedName>
</protein>
<gene>
    <name evidence="2" type="ORF">PCOR1329_LOCUS39635</name>
</gene>
<feature type="coiled-coil region" evidence="1">
    <location>
        <begin position="158"/>
        <end position="242"/>
    </location>
</feature>
<keyword evidence="1" id="KW-0175">Coiled coil</keyword>
<reference evidence="2" key="1">
    <citation type="submission" date="2023-10" db="EMBL/GenBank/DDBJ databases">
        <authorList>
            <person name="Chen Y."/>
            <person name="Shah S."/>
            <person name="Dougan E. K."/>
            <person name="Thang M."/>
            <person name="Chan C."/>
        </authorList>
    </citation>
    <scope>NUCLEOTIDE SEQUENCE [LARGE SCALE GENOMIC DNA]</scope>
</reference>
<evidence type="ECO:0000313" key="2">
    <source>
        <dbReference type="EMBL" id="CAK0846027.1"/>
    </source>
</evidence>
<accession>A0ABN9TJ92</accession>
<feature type="coiled-coil region" evidence="1">
    <location>
        <begin position="437"/>
        <end position="464"/>
    </location>
</feature>
<evidence type="ECO:0000256" key="1">
    <source>
        <dbReference type="SAM" id="Coils"/>
    </source>
</evidence>